<evidence type="ECO:0000256" key="2">
    <source>
        <dbReference type="ARBA" id="ARBA00006012"/>
    </source>
</evidence>
<feature type="transmembrane region" description="Helical" evidence="9">
    <location>
        <begin position="572"/>
        <end position="593"/>
    </location>
</feature>
<gene>
    <name evidence="11" type="ORF">QBC35DRAFT_392860</name>
</gene>
<keyword evidence="7 9" id="KW-1133">Transmembrane helix</keyword>
<feature type="domain" description="ABC transporter" evidence="10">
    <location>
        <begin position="775"/>
        <end position="1018"/>
    </location>
</feature>
<dbReference type="GO" id="GO:0005524">
    <property type="term" value="F:ATP binding"/>
    <property type="evidence" value="ECO:0007669"/>
    <property type="project" value="UniProtKB-KW"/>
</dbReference>
<dbReference type="Pfam" id="PF00005">
    <property type="entry name" value="ABC_tran"/>
    <property type="match status" value="2"/>
</dbReference>
<evidence type="ECO:0000259" key="10">
    <source>
        <dbReference type="PROSITE" id="PS50893"/>
    </source>
</evidence>
<evidence type="ECO:0000313" key="11">
    <source>
        <dbReference type="EMBL" id="KAK4183910.1"/>
    </source>
</evidence>
<dbReference type="Pfam" id="PF14510">
    <property type="entry name" value="ABC_trans_N"/>
    <property type="match status" value="1"/>
</dbReference>
<dbReference type="GO" id="GO:0016887">
    <property type="term" value="F:ATP hydrolysis activity"/>
    <property type="evidence" value="ECO:0007669"/>
    <property type="project" value="InterPro"/>
</dbReference>
<dbReference type="EMBL" id="MU864516">
    <property type="protein sequence ID" value="KAK4183910.1"/>
    <property type="molecule type" value="Genomic_DNA"/>
</dbReference>
<dbReference type="InterPro" id="IPR003439">
    <property type="entry name" value="ABC_transporter-like_ATP-bd"/>
</dbReference>
<dbReference type="InterPro" id="IPR013525">
    <property type="entry name" value="ABC2_TM"/>
</dbReference>
<evidence type="ECO:0000256" key="1">
    <source>
        <dbReference type="ARBA" id="ARBA00004141"/>
    </source>
</evidence>
<keyword evidence="6" id="KW-0067">ATP-binding</keyword>
<dbReference type="Gene3D" id="3.40.50.300">
    <property type="entry name" value="P-loop containing nucleotide triphosphate hydrolases"/>
    <property type="match status" value="2"/>
</dbReference>
<proteinExistence type="inferred from homology"/>
<dbReference type="GO" id="GO:0016020">
    <property type="term" value="C:membrane"/>
    <property type="evidence" value="ECO:0007669"/>
    <property type="project" value="UniProtKB-SubCell"/>
</dbReference>
<comment type="similarity">
    <text evidence="2">Belongs to the ABC transporter superfamily. ABCG family. PDR (TC 3.A.1.205) subfamily.</text>
</comment>
<reference evidence="11" key="1">
    <citation type="journal article" date="2023" name="Mol. Phylogenet. Evol.">
        <title>Genome-scale phylogeny and comparative genomics of the fungal order Sordariales.</title>
        <authorList>
            <person name="Hensen N."/>
            <person name="Bonometti L."/>
            <person name="Westerberg I."/>
            <person name="Brannstrom I.O."/>
            <person name="Guillou S."/>
            <person name="Cros-Aarteil S."/>
            <person name="Calhoun S."/>
            <person name="Haridas S."/>
            <person name="Kuo A."/>
            <person name="Mondo S."/>
            <person name="Pangilinan J."/>
            <person name="Riley R."/>
            <person name="LaButti K."/>
            <person name="Andreopoulos B."/>
            <person name="Lipzen A."/>
            <person name="Chen C."/>
            <person name="Yan M."/>
            <person name="Daum C."/>
            <person name="Ng V."/>
            <person name="Clum A."/>
            <person name="Steindorff A."/>
            <person name="Ohm R.A."/>
            <person name="Martin F."/>
            <person name="Silar P."/>
            <person name="Natvig D.O."/>
            <person name="Lalanne C."/>
            <person name="Gautier V."/>
            <person name="Ament-Velasquez S.L."/>
            <person name="Kruys A."/>
            <person name="Hutchinson M.I."/>
            <person name="Powell A.J."/>
            <person name="Barry K."/>
            <person name="Miller A.N."/>
            <person name="Grigoriev I.V."/>
            <person name="Debuchy R."/>
            <person name="Gladieux P."/>
            <person name="Hiltunen Thoren M."/>
            <person name="Johannesson H."/>
        </authorList>
    </citation>
    <scope>NUCLEOTIDE SEQUENCE</scope>
    <source>
        <strain evidence="11">PSN309</strain>
    </source>
</reference>
<keyword evidence="3" id="KW-0813">Transport</keyword>
<feature type="transmembrane region" description="Helical" evidence="9">
    <location>
        <begin position="1197"/>
        <end position="1225"/>
    </location>
</feature>
<sequence>MSAGPSPTELDDDALDRWLAIAPSPTGNARLGICFQNLRVFGYSSTTDYQTTVGTYLFAAASVVRNLLAGTPRRRRVQILHGLDGVLRSGEMLLVLGRPGSGCSTTLKALTGRTYGFEIDPASKVNYQGISFEALHRDCKGATIYQAELDVHFAELTLGQTLKFATKVRLPSRRGPDDGATKPTSTMPTASLLPAAIFGLTGSAGTMMGNDMIRGVSGGEKKRTSIAEAFVAGAPIQAWDNTTRGLDSLTALDVITTLKRTAASHGSAVIVTVYQASQSIYDRFDKVMLLHDGRQIYFGPTARAVQFFEHLGFVKSERQTSADFLTSITHPAERVVKPGFEDKVPRSADEFRNIWVSSADREALIDDINAYNSEYPMTRTTVGAYHASKAASLGCSQSRTSPYALSTGRQIRACFRRGFERLRNNYVPVVAGVIGNSVVALIISSVFYNLDETTASFYKRAVLIFYSIVINAGISAFEVLTMWAARPVVEKHNSYKFYHPFVESAASMICDLPNKVFTSLGFNMAIYFMTNLRRTPDAFFVFYIFSFTCLLTMSMFFRMVGSLSRTMEQSMAPVANAMLLFIIYAGFVIPTRYMHPWLGWIRWINPIGYAYESLMINEFWGRTYACSATIPSGPDYGSSMTAGERTCSSVGSVVGQDFVRGEAYLEIQYGFARSHLWRNFGILLGMMIFFCTVHLVAVEYIPAQRSKGDILVFRRGRKRALQACSDVPDVEAMEPVLSLNQWKLLHEKGVTTSATDVSLRETNIFDGLQKQTAVFHWDAISYDIKTKDGTKRILDEVDGWVKPGTLTALMGATGAGKTTLLDVLASRVAVGVVSGSAYVDGRSRDGSFQRRTGYTQQLDIHLSTATVREALTFSALLRQPRSTSRVEKVAYVEHVLKALDMEAYADAVVGVPGQGLNVEERKRLSIGIELAAKPQLLLFLDEPTSGLDSQTAWSICTLLRRLADSGQAILCTIHQPSSRIFDMFDQLLLLEKGGRTLYFGTIGDNASKLISYFLKNGASRPCRSGENPTEWVLDVTGGHRTSTSTNQTMPWSEKWRLSPERKEIKRQLREMKDFLPTKTADAGVTASLLPGDTALNTEFSVPFATQLFLVTHRIFQEYWRDPTYLYSKIALSAGVGVFNGFSFYMSPLDIQGLINILFSIFLLASIFNNVDQQIIPRFIKGRELFEAREGPSKTYSWVVFVASNLIVEAAWQTLTAVLLFVVWYFPTGLWRQAGAHHDAVGGDSTVVASNAGLMFGLLWIFCVFMSTLSQAIAAGIEHAETAVQMAQLVSSLWLIFCGVLVPPHEFARFWIFMYRLNPLTYLISAMASAAFGEHASISCSDYELLRFNAPAATTCGEYMQAFLSYPGVSGRLLNAEASGECLYCPLGEVGDFLSGVGIQFANRWRDFGFQFVFVAVNIGLTFGVYWLARVPRQKALV</sequence>
<feature type="transmembrane region" description="Helical" evidence="9">
    <location>
        <begin position="538"/>
        <end position="560"/>
    </location>
</feature>
<dbReference type="InterPro" id="IPR010929">
    <property type="entry name" value="PDR_CDR_ABC"/>
</dbReference>
<dbReference type="CDD" id="cd03232">
    <property type="entry name" value="ABCG_PDR_domain2"/>
    <property type="match status" value="1"/>
</dbReference>
<feature type="transmembrane region" description="Helical" evidence="9">
    <location>
        <begin position="1407"/>
        <end position="1428"/>
    </location>
</feature>
<dbReference type="Pfam" id="PF06422">
    <property type="entry name" value="PDR_CDR"/>
    <property type="match status" value="1"/>
</dbReference>
<dbReference type="FunFam" id="3.40.50.300:FF:000054">
    <property type="entry name" value="ABC multidrug transporter atrF"/>
    <property type="match status" value="1"/>
</dbReference>
<feature type="transmembrane region" description="Helical" evidence="9">
    <location>
        <begin position="426"/>
        <end position="450"/>
    </location>
</feature>
<comment type="subcellular location">
    <subcellularLocation>
        <location evidence="1">Membrane</location>
        <topology evidence="1">Multi-pass membrane protein</topology>
    </subcellularLocation>
</comment>
<evidence type="ECO:0000256" key="8">
    <source>
        <dbReference type="ARBA" id="ARBA00023136"/>
    </source>
</evidence>
<dbReference type="PROSITE" id="PS50893">
    <property type="entry name" value="ABC_TRANSPORTER_2"/>
    <property type="match status" value="2"/>
</dbReference>
<keyword evidence="5" id="KW-0547">Nucleotide-binding</keyword>
<keyword evidence="8 9" id="KW-0472">Membrane</keyword>
<dbReference type="InterPro" id="IPR043926">
    <property type="entry name" value="ABCG_dom"/>
</dbReference>
<feature type="transmembrane region" description="Helical" evidence="9">
    <location>
        <begin position="1253"/>
        <end position="1276"/>
    </location>
</feature>
<dbReference type="SUPFAM" id="SSF52540">
    <property type="entry name" value="P-loop containing nucleoside triphosphate hydrolases"/>
    <property type="match status" value="2"/>
</dbReference>
<dbReference type="SMART" id="SM00382">
    <property type="entry name" value="AAA"/>
    <property type="match status" value="2"/>
</dbReference>
<protein>
    <submittedName>
        <fullName evidence="11">ABC transporter CDR4</fullName>
    </submittedName>
</protein>
<feature type="transmembrane region" description="Helical" evidence="9">
    <location>
        <begin position="1150"/>
        <end position="1170"/>
    </location>
</feature>
<reference evidence="11" key="2">
    <citation type="submission" date="2023-05" db="EMBL/GenBank/DDBJ databases">
        <authorList>
            <consortium name="Lawrence Berkeley National Laboratory"/>
            <person name="Steindorff A."/>
            <person name="Hensen N."/>
            <person name="Bonometti L."/>
            <person name="Westerberg I."/>
            <person name="Brannstrom I.O."/>
            <person name="Guillou S."/>
            <person name="Cros-Aarteil S."/>
            <person name="Calhoun S."/>
            <person name="Haridas S."/>
            <person name="Kuo A."/>
            <person name="Mondo S."/>
            <person name="Pangilinan J."/>
            <person name="Riley R."/>
            <person name="Labutti K."/>
            <person name="Andreopoulos B."/>
            <person name="Lipzen A."/>
            <person name="Chen C."/>
            <person name="Yanf M."/>
            <person name="Daum C."/>
            <person name="Ng V."/>
            <person name="Clum A."/>
            <person name="Ohm R."/>
            <person name="Martin F."/>
            <person name="Silar P."/>
            <person name="Natvig D."/>
            <person name="Lalanne C."/>
            <person name="Gautier V."/>
            <person name="Ament-Velasquez S.L."/>
            <person name="Kruys A."/>
            <person name="Hutchinson M.I."/>
            <person name="Powell A.J."/>
            <person name="Barry K."/>
            <person name="Miller A.N."/>
            <person name="Grigoriev I.V."/>
            <person name="Debuchy R."/>
            <person name="Gladieux P."/>
            <person name="Thoren M.H."/>
            <person name="Johannesson H."/>
        </authorList>
    </citation>
    <scope>NUCLEOTIDE SEQUENCE</scope>
    <source>
        <strain evidence="11">PSN309</strain>
    </source>
</reference>
<dbReference type="Pfam" id="PF01061">
    <property type="entry name" value="ABC2_membrane"/>
    <property type="match status" value="2"/>
</dbReference>
<feature type="domain" description="ABC transporter" evidence="10">
    <location>
        <begin position="58"/>
        <end position="317"/>
    </location>
</feature>
<dbReference type="InterPro" id="IPR027417">
    <property type="entry name" value="P-loop_NTPase"/>
</dbReference>
<dbReference type="InterPro" id="IPR029481">
    <property type="entry name" value="ABC_trans_N"/>
</dbReference>
<name>A0AAN7AFH1_9PEZI</name>
<evidence type="ECO:0000256" key="4">
    <source>
        <dbReference type="ARBA" id="ARBA00022692"/>
    </source>
</evidence>
<feature type="transmembrane region" description="Helical" evidence="9">
    <location>
        <begin position="462"/>
        <end position="485"/>
    </location>
</feature>
<keyword evidence="4 9" id="KW-0812">Transmembrane</keyword>
<organism evidence="11 12">
    <name type="scientific">Podospora australis</name>
    <dbReference type="NCBI Taxonomy" id="1536484"/>
    <lineage>
        <taxon>Eukaryota</taxon>
        <taxon>Fungi</taxon>
        <taxon>Dikarya</taxon>
        <taxon>Ascomycota</taxon>
        <taxon>Pezizomycotina</taxon>
        <taxon>Sordariomycetes</taxon>
        <taxon>Sordariomycetidae</taxon>
        <taxon>Sordariales</taxon>
        <taxon>Podosporaceae</taxon>
        <taxon>Podospora</taxon>
    </lineage>
</organism>
<dbReference type="InterPro" id="IPR003593">
    <property type="entry name" value="AAA+_ATPase"/>
</dbReference>
<evidence type="ECO:0000256" key="3">
    <source>
        <dbReference type="ARBA" id="ARBA00022448"/>
    </source>
</evidence>
<comment type="caution">
    <text evidence="11">The sequence shown here is derived from an EMBL/GenBank/DDBJ whole genome shotgun (WGS) entry which is preliminary data.</text>
</comment>
<feature type="transmembrane region" description="Helical" evidence="9">
    <location>
        <begin position="1288"/>
        <end position="1311"/>
    </location>
</feature>
<dbReference type="InterPro" id="IPR034003">
    <property type="entry name" value="ABCG_PDR_2"/>
</dbReference>
<evidence type="ECO:0000256" key="9">
    <source>
        <dbReference type="SAM" id="Phobius"/>
    </source>
</evidence>
<evidence type="ECO:0000256" key="7">
    <source>
        <dbReference type="ARBA" id="ARBA00022989"/>
    </source>
</evidence>
<dbReference type="Proteomes" id="UP001302126">
    <property type="component" value="Unassembled WGS sequence"/>
</dbReference>
<keyword evidence="12" id="KW-1185">Reference proteome</keyword>
<dbReference type="GO" id="GO:0140359">
    <property type="term" value="F:ABC-type transporter activity"/>
    <property type="evidence" value="ECO:0007669"/>
    <property type="project" value="InterPro"/>
</dbReference>
<accession>A0AAN7AFH1</accession>
<evidence type="ECO:0000256" key="6">
    <source>
        <dbReference type="ARBA" id="ARBA00022840"/>
    </source>
</evidence>
<feature type="transmembrane region" description="Helical" evidence="9">
    <location>
        <begin position="680"/>
        <end position="701"/>
    </location>
</feature>
<dbReference type="Pfam" id="PF19055">
    <property type="entry name" value="ABC2_membrane_7"/>
    <property type="match status" value="1"/>
</dbReference>
<dbReference type="PANTHER" id="PTHR19241">
    <property type="entry name" value="ATP-BINDING CASSETTE TRANSPORTER"/>
    <property type="match status" value="1"/>
</dbReference>
<evidence type="ECO:0000256" key="5">
    <source>
        <dbReference type="ARBA" id="ARBA00022741"/>
    </source>
</evidence>
<evidence type="ECO:0000313" key="12">
    <source>
        <dbReference type="Proteomes" id="UP001302126"/>
    </source>
</evidence>